<dbReference type="InterPro" id="IPR025164">
    <property type="entry name" value="Toastrack_DUF4097"/>
</dbReference>
<reference evidence="2 3" key="1">
    <citation type="journal article" date="2014" name="J. Biotechnol.">
        <title>Complete genome sequence of the actinobacterium Actinoplanes friuliensis HAG 010964, producer of the lipopeptide antibiotic friulimycin.</title>
        <authorList>
            <person name="Ruckert C."/>
            <person name="Szczepanowski R."/>
            <person name="Albersmeier A."/>
            <person name="Goesmann A."/>
            <person name="Fischer N."/>
            <person name="Steinkamper A."/>
            <person name="Puhler A."/>
            <person name="Biener R."/>
            <person name="Schwartz D."/>
            <person name="Kalinowski J."/>
        </authorList>
    </citation>
    <scope>NUCLEOTIDE SEQUENCE [LARGE SCALE GENOMIC DNA]</scope>
    <source>
        <strain evidence="2 3">DSM 7358</strain>
    </source>
</reference>
<accession>U5W2Y3</accession>
<dbReference type="EMBL" id="CP006272">
    <property type="protein sequence ID" value="AGZ43553.1"/>
    <property type="molecule type" value="Genomic_DNA"/>
</dbReference>
<dbReference type="KEGG" id="afs:AFR_26455"/>
<proteinExistence type="predicted"/>
<name>U5W2Y3_9ACTN</name>
<sequence length="263" mass="27336">MFEFDHATPVSVSLRLQRGTADVIAEQRDTVQVDIADADPDTFTVRLDGDTLAVHAPESALWQWRRTPKARVIVRVPEGSSLSVKSETADLRAAGRYNTVYAALQSADAEVQHADGDINLKTESGDLRVGQAGSSVRLGSQSGDLEAGDVTGDVTANTASGDIMIRAAAASVHAETASGDVEVGLTRRGRVRLKTASGDVSVGVAAGTGVWLDVSTASGSTVNNLSMTPSGPPAENQATLELVVRTASGDITIHRVHADAPAL</sequence>
<keyword evidence="3" id="KW-1185">Reference proteome</keyword>
<dbReference type="PANTHER" id="PTHR34094">
    <property type="match status" value="1"/>
</dbReference>
<dbReference type="OrthoDB" id="3252095at2"/>
<organism evidence="2 3">
    <name type="scientific">Actinoplanes friuliensis DSM 7358</name>
    <dbReference type="NCBI Taxonomy" id="1246995"/>
    <lineage>
        <taxon>Bacteria</taxon>
        <taxon>Bacillati</taxon>
        <taxon>Actinomycetota</taxon>
        <taxon>Actinomycetes</taxon>
        <taxon>Micromonosporales</taxon>
        <taxon>Micromonosporaceae</taxon>
        <taxon>Actinoplanes</taxon>
    </lineage>
</organism>
<evidence type="ECO:0000313" key="3">
    <source>
        <dbReference type="Proteomes" id="UP000017746"/>
    </source>
</evidence>
<gene>
    <name evidence="2" type="ORF">AFR_26455</name>
</gene>
<evidence type="ECO:0000313" key="2">
    <source>
        <dbReference type="EMBL" id="AGZ43553.1"/>
    </source>
</evidence>
<dbReference type="STRING" id="1246995.AFR_26455"/>
<evidence type="ECO:0000259" key="1">
    <source>
        <dbReference type="Pfam" id="PF13349"/>
    </source>
</evidence>
<dbReference type="Pfam" id="PF13349">
    <property type="entry name" value="DUF4097"/>
    <property type="match status" value="1"/>
</dbReference>
<dbReference type="Proteomes" id="UP000017746">
    <property type="component" value="Chromosome"/>
</dbReference>
<dbReference type="HOGENOM" id="CLU_081211_0_1_11"/>
<feature type="domain" description="DUF4097" evidence="1">
    <location>
        <begin position="22"/>
        <end position="253"/>
    </location>
</feature>
<dbReference type="PANTHER" id="PTHR34094:SF1">
    <property type="entry name" value="PROTEIN FAM185A"/>
    <property type="match status" value="1"/>
</dbReference>
<dbReference type="eggNOG" id="COG3595">
    <property type="taxonomic scope" value="Bacteria"/>
</dbReference>
<dbReference type="PATRIC" id="fig|1246995.3.peg.5363"/>
<dbReference type="RefSeq" id="WP_023364366.1">
    <property type="nucleotide sequence ID" value="NC_022657.1"/>
</dbReference>
<protein>
    <recommendedName>
        <fullName evidence="1">DUF4097 domain-containing protein</fullName>
    </recommendedName>
</protein>
<dbReference type="AlphaFoldDB" id="U5W2Y3"/>